<keyword evidence="8" id="KW-0350">Heme biosynthesis</keyword>
<dbReference type="InterPro" id="IPR003780">
    <property type="entry name" value="COX15/CtaA_fam"/>
</dbReference>
<evidence type="ECO:0000256" key="2">
    <source>
        <dbReference type="ARBA" id="ARBA00004141"/>
    </source>
</evidence>
<evidence type="ECO:0000256" key="12">
    <source>
        <dbReference type="SAM" id="Phobius"/>
    </source>
</evidence>
<evidence type="ECO:0000256" key="7">
    <source>
        <dbReference type="ARBA" id="ARBA00023004"/>
    </source>
</evidence>
<evidence type="ECO:0000313" key="14">
    <source>
        <dbReference type="Proteomes" id="UP001156641"/>
    </source>
</evidence>
<keyword evidence="9 12" id="KW-0472">Membrane</keyword>
<keyword evidence="5 12" id="KW-1133">Transmembrane helix</keyword>
<organism evidence="13 14">
    <name type="scientific">Acidocella aquatica</name>
    <dbReference type="NCBI Taxonomy" id="1922313"/>
    <lineage>
        <taxon>Bacteria</taxon>
        <taxon>Pseudomonadati</taxon>
        <taxon>Pseudomonadota</taxon>
        <taxon>Alphaproteobacteria</taxon>
        <taxon>Acetobacterales</taxon>
        <taxon>Acidocellaceae</taxon>
        <taxon>Acidocella</taxon>
    </lineage>
</organism>
<comment type="subcellular location">
    <subcellularLocation>
        <location evidence="2">Membrane</location>
        <topology evidence="2">Multi-pass membrane protein</topology>
    </subcellularLocation>
</comment>
<evidence type="ECO:0000256" key="3">
    <source>
        <dbReference type="ARBA" id="ARBA00022692"/>
    </source>
</evidence>
<evidence type="ECO:0000256" key="11">
    <source>
        <dbReference type="ARBA" id="ARBA00048044"/>
    </source>
</evidence>
<dbReference type="RefSeq" id="WP_284258438.1">
    <property type="nucleotide sequence ID" value="NZ_BSOS01000067.1"/>
</dbReference>
<evidence type="ECO:0000313" key="13">
    <source>
        <dbReference type="EMBL" id="GLR67691.1"/>
    </source>
</evidence>
<comment type="pathway">
    <text evidence="10">Porphyrin-containing compound metabolism; heme A biosynthesis; heme A from heme O: step 1/1.</text>
</comment>
<evidence type="ECO:0000256" key="9">
    <source>
        <dbReference type="ARBA" id="ARBA00023136"/>
    </source>
</evidence>
<evidence type="ECO:0000256" key="8">
    <source>
        <dbReference type="ARBA" id="ARBA00023133"/>
    </source>
</evidence>
<reference evidence="14" key="1">
    <citation type="journal article" date="2019" name="Int. J. Syst. Evol. Microbiol.">
        <title>The Global Catalogue of Microorganisms (GCM) 10K type strain sequencing project: providing services to taxonomists for standard genome sequencing and annotation.</title>
        <authorList>
            <consortium name="The Broad Institute Genomics Platform"/>
            <consortium name="The Broad Institute Genome Sequencing Center for Infectious Disease"/>
            <person name="Wu L."/>
            <person name="Ma J."/>
        </authorList>
    </citation>
    <scope>NUCLEOTIDE SEQUENCE [LARGE SCALE GENOMIC DNA]</scope>
    <source>
        <strain evidence="14">NBRC 112502</strain>
    </source>
</reference>
<dbReference type="InterPro" id="IPR023754">
    <property type="entry name" value="HemeA_Synthase_type2"/>
</dbReference>
<keyword evidence="14" id="KW-1185">Reference proteome</keyword>
<feature type="transmembrane region" description="Helical" evidence="12">
    <location>
        <begin position="260"/>
        <end position="277"/>
    </location>
</feature>
<feature type="transmembrane region" description="Helical" evidence="12">
    <location>
        <begin position="12"/>
        <end position="31"/>
    </location>
</feature>
<feature type="transmembrane region" description="Helical" evidence="12">
    <location>
        <begin position="94"/>
        <end position="111"/>
    </location>
</feature>
<dbReference type="PANTHER" id="PTHR23289:SF2">
    <property type="entry name" value="CYTOCHROME C OXIDASE ASSEMBLY PROTEIN COX15 HOMOLOG"/>
    <property type="match status" value="1"/>
</dbReference>
<comment type="cofactor">
    <cofactor evidence="1">
        <name>heme b</name>
        <dbReference type="ChEBI" id="CHEBI:60344"/>
    </cofactor>
</comment>
<evidence type="ECO:0000256" key="10">
    <source>
        <dbReference type="ARBA" id="ARBA00044501"/>
    </source>
</evidence>
<dbReference type="PANTHER" id="PTHR23289">
    <property type="entry name" value="CYTOCHROME C OXIDASE ASSEMBLY PROTEIN COX15"/>
    <property type="match status" value="1"/>
</dbReference>
<keyword evidence="6" id="KW-0560">Oxidoreductase</keyword>
<comment type="caution">
    <text evidence="13">The sequence shown here is derived from an EMBL/GenBank/DDBJ whole genome shotgun (WGS) entry which is preliminary data.</text>
</comment>
<evidence type="ECO:0000256" key="1">
    <source>
        <dbReference type="ARBA" id="ARBA00001970"/>
    </source>
</evidence>
<feature type="transmembrane region" description="Helical" evidence="12">
    <location>
        <begin position="123"/>
        <end position="141"/>
    </location>
</feature>
<dbReference type="Pfam" id="PF02628">
    <property type="entry name" value="COX15-CtaA"/>
    <property type="match status" value="1"/>
</dbReference>
<keyword evidence="4" id="KW-0479">Metal-binding</keyword>
<evidence type="ECO:0000256" key="6">
    <source>
        <dbReference type="ARBA" id="ARBA00023002"/>
    </source>
</evidence>
<proteinExistence type="predicted"/>
<keyword evidence="3 12" id="KW-0812">Transmembrane</keyword>
<dbReference type="PROSITE" id="PS51257">
    <property type="entry name" value="PROKAR_LIPOPROTEIN"/>
    <property type="match status" value="1"/>
</dbReference>
<evidence type="ECO:0000256" key="5">
    <source>
        <dbReference type="ARBA" id="ARBA00022989"/>
    </source>
</evidence>
<comment type="catalytic activity">
    <reaction evidence="11">
        <text>Fe(II)-heme o + 2 A + H2O = Fe(II)-heme a + 2 AH2</text>
        <dbReference type="Rhea" id="RHEA:63388"/>
        <dbReference type="ChEBI" id="CHEBI:13193"/>
        <dbReference type="ChEBI" id="CHEBI:15377"/>
        <dbReference type="ChEBI" id="CHEBI:17499"/>
        <dbReference type="ChEBI" id="CHEBI:60530"/>
        <dbReference type="ChEBI" id="CHEBI:61715"/>
        <dbReference type="EC" id="1.17.99.9"/>
    </reaction>
    <physiologicalReaction direction="left-to-right" evidence="11">
        <dbReference type="Rhea" id="RHEA:63389"/>
    </physiologicalReaction>
</comment>
<name>A0ABQ6A753_9PROT</name>
<feature type="transmembrane region" description="Helical" evidence="12">
    <location>
        <begin position="199"/>
        <end position="222"/>
    </location>
</feature>
<feature type="transmembrane region" description="Helical" evidence="12">
    <location>
        <begin position="161"/>
        <end position="178"/>
    </location>
</feature>
<dbReference type="Proteomes" id="UP001156641">
    <property type="component" value="Unassembled WGS sequence"/>
</dbReference>
<feature type="transmembrane region" description="Helical" evidence="12">
    <location>
        <begin position="289"/>
        <end position="310"/>
    </location>
</feature>
<protein>
    <submittedName>
        <fullName evidence="13">Heme A synthase</fullName>
    </submittedName>
</protein>
<sequence>MTPARPNKLLGNWLILLACMIFGMVIGGGHARTINAGFSIQVWRPITGFIPPMTAADWSYLFGLYQKTALFQSHPISLAAYKALFWPMFLDRCWGRLIALTFIIPFVYFWYTGQLSRRLKLWLGAVFLAGAGQATYGWYMVQTGMQPGVLSPPPAWAGPHLVTAMMVLFALLWTGLSIRTPTPAHLPGAQTLRRLTSASLALILLTMFYGALVATTNAITVFNTFPTMDGQWIPKGFLTFQPLWWNFIANQATVQFCHRLLATITALTVLATATLGLRAPLPPALRDNFLIVAALVALQYLLGMTTLILAAPELGYVHELNAVLLFGATTLARHGLRGATAGRRLSPSLAVGAE</sequence>
<keyword evidence="7" id="KW-0408">Iron</keyword>
<accession>A0ABQ6A753</accession>
<dbReference type="EMBL" id="BSOS01000067">
    <property type="protein sequence ID" value="GLR67691.1"/>
    <property type="molecule type" value="Genomic_DNA"/>
</dbReference>
<gene>
    <name evidence="13" type="primary">ctaA_2</name>
    <name evidence="13" type="ORF">GCM10010909_23720</name>
</gene>
<evidence type="ECO:0000256" key="4">
    <source>
        <dbReference type="ARBA" id="ARBA00022723"/>
    </source>
</evidence>